<sequence>MADSKKKGKRTFISLSSSSEEEDELETEEEEEEEDYDDDHYENNSFSSSSGNETEEEEEEEEEEEGNESDDNGRTENDETLCNRVIDLLKEGGKLESLSLRQCKAYLRNHGLRITGTKAVCQQRILEHWKIKDGNAEALYPRSSFFINCTGDVCKGDVVLFEQKVYEKFNKVTRHGRLLGRRTVAGKVVKESYGKAKQQHTFTELFRPLMTLSASSMFFMQKVEVLWSKGIKKLPSLFPLLVKGRNLYKLKAYRQRWSDEAERRNVLAEKHRRGKAARLVKAMKKSKKKWTKDVGTKHQKHLHHSQPSKKRKATEQEKGKIVNAQGKASIPRRANMSKNYQATSLVGQVKKKQNSTLRVSNSSYSHRKPVHFTENKGATCHSYAGPVLNPYKSQTKSQHRNAPLHFASYDMGSTSTMVRSLPFRPYVDEWTVPASQYQGFNFNNHSYTHHANSNPGFCHK</sequence>
<organism evidence="4 5">
    <name type="scientific">Theobroma cacao</name>
    <name type="common">Cacao</name>
    <name type="synonym">Cocoa</name>
    <dbReference type="NCBI Taxonomy" id="3641"/>
    <lineage>
        <taxon>Eukaryota</taxon>
        <taxon>Viridiplantae</taxon>
        <taxon>Streptophyta</taxon>
        <taxon>Embryophyta</taxon>
        <taxon>Tracheophyta</taxon>
        <taxon>Spermatophyta</taxon>
        <taxon>Magnoliopsida</taxon>
        <taxon>eudicotyledons</taxon>
        <taxon>Gunneridae</taxon>
        <taxon>Pentapetalae</taxon>
        <taxon>rosids</taxon>
        <taxon>malvids</taxon>
        <taxon>Malvales</taxon>
        <taxon>Malvaceae</taxon>
        <taxon>Byttnerioideae</taxon>
        <taxon>Theobroma</taxon>
    </lineage>
</organism>
<dbReference type="Gramene" id="Tc01v2_t004580.1">
    <property type="protein sequence ID" value="Tc01v2_p004580.1"/>
    <property type="gene ID" value="Tc01v2_g004580"/>
</dbReference>
<protein>
    <submittedName>
        <fullName evidence="5">Zinc finger CCCH domain-containing protein 62 isoform X1</fullName>
    </submittedName>
</protein>
<evidence type="ECO:0000259" key="2">
    <source>
        <dbReference type="Pfam" id="PF02037"/>
    </source>
</evidence>
<dbReference type="AlphaFoldDB" id="A0AB32WXR8"/>
<dbReference type="Proteomes" id="UP000694886">
    <property type="component" value="Chromosome 1"/>
</dbReference>
<dbReference type="GeneID" id="18611089"/>
<feature type="domain" description="DUF7699" evidence="3">
    <location>
        <begin position="154"/>
        <end position="203"/>
    </location>
</feature>
<feature type="compositionally biased region" description="Acidic residues" evidence="1">
    <location>
        <begin position="53"/>
        <end position="70"/>
    </location>
</feature>
<dbReference type="PANTHER" id="PTHR35323:SF2">
    <property type="entry name" value="SAP DOMAIN-CONTAINING PROTEIN"/>
    <property type="match status" value="1"/>
</dbReference>
<reference evidence="4" key="1">
    <citation type="journal article" date="1997" name="Nucleic Acids Res.">
        <title>tRNAscan-SE: a program for improved detection of transfer RNA genes in genomic sequence.</title>
        <authorList>
            <person name="Lowe T.M."/>
            <person name="Eddy S.R."/>
        </authorList>
    </citation>
    <scope>NUCLEOTIDE SEQUENCE [LARGE SCALE GENOMIC DNA]</scope>
    <source>
        <strain evidence="4">r\B97-61/B2</strain>
    </source>
</reference>
<dbReference type="Pfam" id="PF24766">
    <property type="entry name" value="DUF7699"/>
    <property type="match status" value="2"/>
</dbReference>
<evidence type="ECO:0000313" key="4">
    <source>
        <dbReference type="Proteomes" id="UP000694886"/>
    </source>
</evidence>
<feature type="region of interest" description="Disordered" evidence="1">
    <location>
        <begin position="268"/>
        <end position="328"/>
    </location>
</feature>
<feature type="compositionally biased region" description="Low complexity" evidence="1">
    <location>
        <begin position="43"/>
        <end position="52"/>
    </location>
</feature>
<feature type="compositionally biased region" description="Acidic residues" evidence="1">
    <location>
        <begin position="19"/>
        <end position="40"/>
    </location>
</feature>
<dbReference type="PANTHER" id="PTHR35323">
    <property type="entry name" value="SAP DOMAIN-CONTAINING PROTEIN"/>
    <property type="match status" value="1"/>
</dbReference>
<feature type="region of interest" description="Disordered" evidence="1">
    <location>
        <begin position="1"/>
        <end position="78"/>
    </location>
</feature>
<reference evidence="5" key="2">
    <citation type="submission" date="2025-08" db="UniProtKB">
        <authorList>
            <consortium name="RefSeq"/>
        </authorList>
    </citation>
    <scope>IDENTIFICATION</scope>
</reference>
<gene>
    <name evidence="5" type="primary">LOC18611089</name>
</gene>
<dbReference type="InterPro" id="IPR056116">
    <property type="entry name" value="DUF7699"/>
</dbReference>
<feature type="domain" description="DUF7699" evidence="3">
    <location>
        <begin position="222"/>
        <end position="257"/>
    </location>
</feature>
<proteinExistence type="predicted"/>
<accession>A0AB32WXR8</accession>
<dbReference type="RefSeq" id="XP_017982576.1">
    <property type="nucleotide sequence ID" value="XM_018127087.1"/>
</dbReference>
<feature type="domain" description="SAP" evidence="2">
    <location>
        <begin position="95"/>
        <end position="130"/>
    </location>
</feature>
<dbReference type="Pfam" id="PF02037">
    <property type="entry name" value="SAP"/>
    <property type="match status" value="1"/>
</dbReference>
<feature type="compositionally biased region" description="Basic residues" evidence="1">
    <location>
        <begin position="270"/>
        <end position="290"/>
    </location>
</feature>
<name>A0AB32WXR8_THECC</name>
<evidence type="ECO:0000313" key="5">
    <source>
        <dbReference type="RefSeq" id="XP_017982576.1"/>
    </source>
</evidence>
<dbReference type="InterPro" id="IPR003034">
    <property type="entry name" value="SAP_dom"/>
</dbReference>
<evidence type="ECO:0000259" key="3">
    <source>
        <dbReference type="Pfam" id="PF24766"/>
    </source>
</evidence>
<feature type="compositionally biased region" description="Basic residues" evidence="1">
    <location>
        <begin position="1"/>
        <end position="10"/>
    </location>
</feature>
<evidence type="ECO:0000256" key="1">
    <source>
        <dbReference type="SAM" id="MobiDB-lite"/>
    </source>
</evidence>
<feature type="compositionally biased region" description="Basic residues" evidence="1">
    <location>
        <begin position="297"/>
        <end position="312"/>
    </location>
</feature>